<dbReference type="EMBL" id="CP034726">
    <property type="protein sequence ID" value="QBP18199.1"/>
    <property type="molecule type" value="Genomic_DNA"/>
</dbReference>
<proteinExistence type="predicted"/>
<evidence type="ECO:0000313" key="1">
    <source>
        <dbReference type="EMBL" id="QBP18199.1"/>
    </source>
</evidence>
<sequence length="149" mass="17134">MIKITAQMLMNDIEPISLENEVNDNETLLVAMRQKAKREHIKLMANFWNSHEPLGVVKDSLLYKALVLYYYQKVGNFEYEAAKNIHGFLNNNSSEPKKKFGFFFHAKADIQHPALPVVVFATLLKHVGTIPDFLKFVNHQVGYKKDVAK</sequence>
<protein>
    <submittedName>
        <fullName evidence="1">Uncharacterized protein</fullName>
    </submittedName>
</protein>
<gene>
    <name evidence="1" type="ORF">ELX58_03395</name>
</gene>
<dbReference type="AlphaFoldDB" id="A0A4V1ALN3"/>
<reference evidence="2" key="1">
    <citation type="submission" date="2018-12" db="EMBL/GenBank/DDBJ databases">
        <title>A new species of lactobacillus.</title>
        <authorList>
            <person name="Jian Y."/>
            <person name="Xin L."/>
            <person name="Hong Z.J."/>
            <person name="Ming L.Z."/>
            <person name="Hong X.Z."/>
        </authorList>
    </citation>
    <scope>NUCLEOTIDE SEQUENCE [LARGE SCALE GENOMIC DNA]</scope>
    <source>
        <strain evidence="2">HSLZ-75</strain>
    </source>
</reference>
<dbReference type="Proteomes" id="UP000294321">
    <property type="component" value="Chromosome"/>
</dbReference>
<keyword evidence="2" id="KW-1185">Reference proteome</keyword>
<accession>A0A4V1ALN3</accession>
<organism evidence="1 2">
    <name type="scientific">Acetilactobacillus jinshanensis</name>
    <dbReference type="NCBI Taxonomy" id="1720083"/>
    <lineage>
        <taxon>Bacteria</taxon>
        <taxon>Bacillati</taxon>
        <taxon>Bacillota</taxon>
        <taxon>Bacilli</taxon>
        <taxon>Lactobacillales</taxon>
        <taxon>Lactobacillaceae</taxon>
        <taxon>Acetilactobacillus</taxon>
    </lineage>
</organism>
<dbReference type="RefSeq" id="WP_133441760.1">
    <property type="nucleotide sequence ID" value="NZ_CP034726.1"/>
</dbReference>
<dbReference type="KEGG" id="lji:ELX58_03395"/>
<name>A0A4V1ALN3_9LACO</name>
<evidence type="ECO:0000313" key="2">
    <source>
        <dbReference type="Proteomes" id="UP000294321"/>
    </source>
</evidence>